<gene>
    <name evidence="1" type="ORF">MEA186_24932</name>
</gene>
<dbReference type="NCBIfam" id="TIGR03187">
    <property type="entry name" value="DGQHR"/>
    <property type="match status" value="1"/>
</dbReference>
<dbReference type="CDD" id="cd16413">
    <property type="entry name" value="DGQHR_domain"/>
    <property type="match status" value="1"/>
</dbReference>
<dbReference type="AlphaFoldDB" id="G6YG78"/>
<dbReference type="Proteomes" id="UP000002949">
    <property type="component" value="Unassembled WGS sequence"/>
</dbReference>
<dbReference type="Pfam" id="PF14072">
    <property type="entry name" value="DndB"/>
    <property type="match status" value="1"/>
</dbReference>
<reference evidence="1 2" key="1">
    <citation type="journal article" date="2012" name="J. Bacteriol.">
        <title>Draft Genome Sequence of Plant Growth-Promoting Rhizobium Mesorhizobium amorphae, Isolated from Zinc-Lead Mine Tailings.</title>
        <authorList>
            <person name="Hao X."/>
            <person name="Lin Y."/>
            <person name="Johnstone L."/>
            <person name="Baltrus D.A."/>
            <person name="Miller S.J."/>
            <person name="Wei G."/>
            <person name="Rensing C."/>
        </authorList>
    </citation>
    <scope>NUCLEOTIDE SEQUENCE [LARGE SCALE GENOMIC DNA]</scope>
    <source>
        <strain evidence="1 2">CCNWGS0123</strain>
    </source>
</reference>
<keyword evidence="2" id="KW-1185">Reference proteome</keyword>
<dbReference type="InterPro" id="IPR017601">
    <property type="entry name" value="DGQHR-contain_dom"/>
</dbReference>
<protein>
    <recommendedName>
        <fullName evidence="3">DGQHR domain-containing protein</fullName>
    </recommendedName>
</protein>
<accession>G6YG78</accession>
<evidence type="ECO:0000313" key="2">
    <source>
        <dbReference type="Proteomes" id="UP000002949"/>
    </source>
</evidence>
<sequence>MYKFFATSIPAEVLLQVAFSDVMSAAIKPDGKGYTVNATQRARRDDRLRQIAAYIDREDSGFPNSIILAANYREDGLIEQDDDPSVAVRRWSVEEDGCGGYTITIPTADKLAAVIDGQHRLFAFAKSGREERLDMNLLCSVFLDLQKPYQAQLFATINSTQKPVDKSLTYELFGYNIEEEPDQMWSPDKLAVFLTRKLATEEGSPLRGRIIVAPQLDETLQAMAGEGNWKVSTAVIVEGIMRLFSSNPKRDTQLMLTPTRQSRAVLLKGPKDSTPLRSYFIAVNDNLIYTMVMNFLMACEDLFWSKAKPDSFITRAVGVQALFDVFRKQLVARSLANKDLRKDFFIEALAPASEIDFADEEFKKASSTGRTLIRKAIEAALAPPELF</sequence>
<organism evidence="1 2">
    <name type="scientific">Mesorhizobium amorphae CCNWGS0123</name>
    <dbReference type="NCBI Taxonomy" id="1082933"/>
    <lineage>
        <taxon>Bacteria</taxon>
        <taxon>Pseudomonadati</taxon>
        <taxon>Pseudomonadota</taxon>
        <taxon>Alphaproteobacteria</taxon>
        <taxon>Hyphomicrobiales</taxon>
        <taxon>Phyllobacteriaceae</taxon>
        <taxon>Mesorhizobium</taxon>
    </lineage>
</organism>
<dbReference type="eggNOG" id="ENOG502Z8DG">
    <property type="taxonomic scope" value="Bacteria"/>
</dbReference>
<evidence type="ECO:0000313" key="1">
    <source>
        <dbReference type="EMBL" id="EHH09259.1"/>
    </source>
</evidence>
<proteinExistence type="predicted"/>
<evidence type="ECO:0008006" key="3">
    <source>
        <dbReference type="Google" id="ProtNLM"/>
    </source>
</evidence>
<dbReference type="PATRIC" id="fig|1082933.3.peg.4835"/>
<name>G6YG78_9HYPH</name>
<dbReference type="EMBL" id="AGSN01000174">
    <property type="protein sequence ID" value="EHH09259.1"/>
    <property type="molecule type" value="Genomic_DNA"/>
</dbReference>
<dbReference type="InterPro" id="IPR017642">
    <property type="entry name" value="DNA_S_mod_DndB"/>
</dbReference>